<feature type="transmembrane region" description="Helical" evidence="7">
    <location>
        <begin position="348"/>
        <end position="366"/>
    </location>
</feature>
<dbReference type="SUPFAM" id="SSF103473">
    <property type="entry name" value="MFS general substrate transporter"/>
    <property type="match status" value="1"/>
</dbReference>
<dbReference type="Pfam" id="PF07690">
    <property type="entry name" value="MFS_1"/>
    <property type="match status" value="1"/>
</dbReference>
<proteinExistence type="predicted"/>
<dbReference type="AlphaFoldDB" id="A0A6H5ICU1"/>
<feature type="chain" id="PRO_5026243749" description="Major facilitator superfamily (MFS) profile domain-containing protein" evidence="8">
    <location>
        <begin position="21"/>
        <end position="495"/>
    </location>
</feature>
<evidence type="ECO:0000256" key="8">
    <source>
        <dbReference type="SAM" id="SignalP"/>
    </source>
</evidence>
<keyword evidence="6 7" id="KW-0472">Membrane</keyword>
<evidence type="ECO:0000313" key="10">
    <source>
        <dbReference type="EMBL" id="CAB0034594.1"/>
    </source>
</evidence>
<evidence type="ECO:0000256" key="4">
    <source>
        <dbReference type="ARBA" id="ARBA00022847"/>
    </source>
</evidence>
<feature type="transmembrane region" description="Helical" evidence="7">
    <location>
        <begin position="179"/>
        <end position="204"/>
    </location>
</feature>
<dbReference type="PANTHER" id="PTHR11662:SF415">
    <property type="entry name" value="AT30085P-RELATED"/>
    <property type="match status" value="1"/>
</dbReference>
<dbReference type="EMBL" id="CADCXV010000747">
    <property type="protein sequence ID" value="CAB0034594.1"/>
    <property type="molecule type" value="Genomic_DNA"/>
</dbReference>
<dbReference type="InterPro" id="IPR011701">
    <property type="entry name" value="MFS"/>
</dbReference>
<feature type="signal peptide" evidence="8">
    <location>
        <begin position="1"/>
        <end position="20"/>
    </location>
</feature>
<dbReference type="OrthoDB" id="2985014at2759"/>
<evidence type="ECO:0000256" key="1">
    <source>
        <dbReference type="ARBA" id="ARBA00004141"/>
    </source>
</evidence>
<dbReference type="InterPro" id="IPR050382">
    <property type="entry name" value="MFS_Na/Anion_cotransporter"/>
</dbReference>
<feature type="transmembrane region" description="Helical" evidence="7">
    <location>
        <begin position="441"/>
        <end position="459"/>
    </location>
</feature>
<keyword evidence="5 7" id="KW-1133">Transmembrane helix</keyword>
<keyword evidence="3 7" id="KW-0812">Transmembrane</keyword>
<feature type="transmembrane region" description="Helical" evidence="7">
    <location>
        <begin position="210"/>
        <end position="231"/>
    </location>
</feature>
<keyword evidence="4" id="KW-0769">Symport</keyword>
<dbReference type="GO" id="GO:0016020">
    <property type="term" value="C:membrane"/>
    <property type="evidence" value="ECO:0007669"/>
    <property type="project" value="UniProtKB-SubCell"/>
</dbReference>
<accession>A0A6H5ICU1</accession>
<evidence type="ECO:0000256" key="2">
    <source>
        <dbReference type="ARBA" id="ARBA00022448"/>
    </source>
</evidence>
<dbReference type="InterPro" id="IPR036259">
    <property type="entry name" value="MFS_trans_sf"/>
</dbReference>
<feature type="transmembrane region" description="Helical" evidence="7">
    <location>
        <begin position="372"/>
        <end position="394"/>
    </location>
</feature>
<evidence type="ECO:0000256" key="3">
    <source>
        <dbReference type="ARBA" id="ARBA00022692"/>
    </source>
</evidence>
<evidence type="ECO:0000259" key="9">
    <source>
        <dbReference type="PROSITE" id="PS50850"/>
    </source>
</evidence>
<feature type="transmembrane region" description="Helical" evidence="7">
    <location>
        <begin position="406"/>
        <end position="429"/>
    </location>
</feature>
<comment type="subcellular location">
    <subcellularLocation>
        <location evidence="1">Membrane</location>
        <topology evidence="1">Multi-pass membrane protein</topology>
    </subcellularLocation>
</comment>
<evidence type="ECO:0000256" key="5">
    <source>
        <dbReference type="ARBA" id="ARBA00022989"/>
    </source>
</evidence>
<keyword evidence="11" id="KW-1185">Reference proteome</keyword>
<dbReference type="PANTHER" id="PTHR11662">
    <property type="entry name" value="SOLUTE CARRIER FAMILY 17"/>
    <property type="match status" value="1"/>
</dbReference>
<keyword evidence="8" id="KW-0732">Signal</keyword>
<dbReference type="InterPro" id="IPR020846">
    <property type="entry name" value="MFS_dom"/>
</dbReference>
<evidence type="ECO:0000313" key="11">
    <source>
        <dbReference type="Proteomes" id="UP000479190"/>
    </source>
</evidence>
<organism evidence="10 11">
    <name type="scientific">Trichogramma brassicae</name>
    <dbReference type="NCBI Taxonomy" id="86971"/>
    <lineage>
        <taxon>Eukaryota</taxon>
        <taxon>Metazoa</taxon>
        <taxon>Ecdysozoa</taxon>
        <taxon>Arthropoda</taxon>
        <taxon>Hexapoda</taxon>
        <taxon>Insecta</taxon>
        <taxon>Pterygota</taxon>
        <taxon>Neoptera</taxon>
        <taxon>Endopterygota</taxon>
        <taxon>Hymenoptera</taxon>
        <taxon>Apocrita</taxon>
        <taxon>Proctotrupomorpha</taxon>
        <taxon>Chalcidoidea</taxon>
        <taxon>Trichogrammatidae</taxon>
        <taxon>Trichogramma</taxon>
    </lineage>
</organism>
<evidence type="ECO:0000256" key="7">
    <source>
        <dbReference type="SAM" id="Phobius"/>
    </source>
</evidence>
<sequence>MWVTVFMVFWCLFCSYNVRVCPSIAITQMVIPHEESANGTSAAASQCPDYNLVDTSTTSFNPSLNSTNATFAVNPNISGVYDWSEQKQGIILSSFYWGYLFTNLPGGVIAERFGGRHTLGLGILSTSLLTLATPLVVQYGGLNGLIVLRVLMGVGEGPTYPALSALLSQWIPEDERSKASALTFSGAYLGTIFGMSASGIILKYTSDWQVVFYFYGAVGLLAFLLNAAFCYSKPDEHPFISEQEAKYLKEKLTNNHANSKSIPWRAILKSKPVWALIIATIGNAWGFLTIASDMPKYLSGVLKFSIESNGYLSSLPYLCKWIVGIVASSFADHLIARGRLSIGQVRKIGSAVASFGPGVFMVAVSYAGCDKILAVTFLTVGQSLLGCATFSVLANSLDLGPNYAGTIMGLVNGISTLSGIVSPYLVGLLTPNSTVDEWRSVFWIVFLMFAITEVVFLIWGSGEIQEWNDPNFLTDKEREREKDVVEGVQLLQTKI</sequence>
<gene>
    <name evidence="10" type="ORF">TBRA_LOCUS6492</name>
</gene>
<dbReference type="FunFam" id="1.20.1250.20:FF:000003">
    <property type="entry name" value="Solute carrier family 17 member 3"/>
    <property type="match status" value="1"/>
</dbReference>
<name>A0A6H5ICU1_9HYME</name>
<feature type="transmembrane region" description="Helical" evidence="7">
    <location>
        <begin position="121"/>
        <end position="140"/>
    </location>
</feature>
<keyword evidence="2" id="KW-0813">Transport</keyword>
<protein>
    <recommendedName>
        <fullName evidence="9">Major facilitator superfamily (MFS) profile domain-containing protein</fullName>
    </recommendedName>
</protein>
<feature type="transmembrane region" description="Helical" evidence="7">
    <location>
        <begin position="311"/>
        <end position="336"/>
    </location>
</feature>
<dbReference type="GO" id="GO:0015293">
    <property type="term" value="F:symporter activity"/>
    <property type="evidence" value="ECO:0007669"/>
    <property type="project" value="UniProtKB-KW"/>
</dbReference>
<reference evidence="10 11" key="1">
    <citation type="submission" date="2020-02" db="EMBL/GenBank/DDBJ databases">
        <authorList>
            <person name="Ferguson B K."/>
        </authorList>
    </citation>
    <scope>NUCLEOTIDE SEQUENCE [LARGE SCALE GENOMIC DNA]</scope>
</reference>
<feature type="domain" description="Major facilitator superfamily (MFS) profile" evidence="9">
    <location>
        <begin position="51"/>
        <end position="468"/>
    </location>
</feature>
<feature type="transmembrane region" description="Helical" evidence="7">
    <location>
        <begin position="146"/>
        <end position="167"/>
    </location>
</feature>
<dbReference type="Gene3D" id="1.20.1250.20">
    <property type="entry name" value="MFS general substrate transporter like domains"/>
    <property type="match status" value="2"/>
</dbReference>
<dbReference type="CDD" id="cd17318">
    <property type="entry name" value="MFS_SLC17"/>
    <property type="match status" value="1"/>
</dbReference>
<dbReference type="GO" id="GO:0006820">
    <property type="term" value="P:monoatomic anion transport"/>
    <property type="evidence" value="ECO:0007669"/>
    <property type="project" value="TreeGrafter"/>
</dbReference>
<feature type="transmembrane region" description="Helical" evidence="7">
    <location>
        <begin position="273"/>
        <end position="291"/>
    </location>
</feature>
<dbReference type="Proteomes" id="UP000479190">
    <property type="component" value="Unassembled WGS sequence"/>
</dbReference>
<dbReference type="PROSITE" id="PS50850">
    <property type="entry name" value="MFS"/>
    <property type="match status" value="1"/>
</dbReference>
<evidence type="ECO:0000256" key="6">
    <source>
        <dbReference type="ARBA" id="ARBA00023136"/>
    </source>
</evidence>